<dbReference type="OrthoDB" id="9800865at2"/>
<proteinExistence type="inferred from homology"/>
<reference evidence="18 19" key="1">
    <citation type="submission" date="2019-04" db="EMBL/GenBank/DDBJ databases">
        <authorList>
            <person name="Hwang J.C."/>
        </authorList>
    </citation>
    <scope>NUCLEOTIDE SEQUENCE [LARGE SCALE GENOMIC DNA]</scope>
    <source>
        <strain evidence="18 19">IMCC35001</strain>
    </source>
</reference>
<feature type="binding site" evidence="15">
    <location>
        <position position="211"/>
    </location>
    <ligand>
        <name>substrate</name>
    </ligand>
</feature>
<dbReference type="AlphaFoldDB" id="A0A4U1BEY7"/>
<dbReference type="GO" id="GO:0008835">
    <property type="term" value="F:diaminohydroxyphosphoribosylaminopyrimidine deaminase activity"/>
    <property type="evidence" value="ECO:0007669"/>
    <property type="project" value="UniProtKB-EC"/>
</dbReference>
<evidence type="ECO:0000256" key="13">
    <source>
        <dbReference type="PIRNR" id="PIRNR006769"/>
    </source>
</evidence>
<name>A0A4U1BEY7_9GAMM</name>
<feature type="binding site" evidence="16">
    <location>
        <position position="54"/>
    </location>
    <ligand>
        <name>Zn(2+)</name>
        <dbReference type="ChEBI" id="CHEBI:29105"/>
        <note>catalytic</note>
    </ligand>
</feature>
<evidence type="ECO:0000256" key="2">
    <source>
        <dbReference type="ARBA" id="ARBA00004882"/>
    </source>
</evidence>
<accession>A0A4U1BEY7</accession>
<dbReference type="Pfam" id="PF01872">
    <property type="entry name" value="RibD_C"/>
    <property type="match status" value="1"/>
</dbReference>
<dbReference type="EMBL" id="SWCI01000004">
    <property type="protein sequence ID" value="TKB49237.1"/>
    <property type="molecule type" value="Genomic_DNA"/>
</dbReference>
<feature type="domain" description="CMP/dCMP-type deaminase" evidence="17">
    <location>
        <begin position="5"/>
        <end position="127"/>
    </location>
</feature>
<dbReference type="SUPFAM" id="SSF53927">
    <property type="entry name" value="Cytidine deaminase-like"/>
    <property type="match status" value="1"/>
</dbReference>
<feature type="binding site" evidence="16">
    <location>
        <position position="88"/>
    </location>
    <ligand>
        <name>Zn(2+)</name>
        <dbReference type="ChEBI" id="CHEBI:29105"/>
        <note>catalytic</note>
    </ligand>
</feature>
<evidence type="ECO:0000256" key="4">
    <source>
        <dbReference type="ARBA" id="ARBA00005259"/>
    </source>
</evidence>
<dbReference type="RefSeq" id="WP_136852604.1">
    <property type="nucleotide sequence ID" value="NZ_SWCI01000004.1"/>
</dbReference>
<evidence type="ECO:0000256" key="16">
    <source>
        <dbReference type="PIRSR" id="PIRSR006769-3"/>
    </source>
</evidence>
<comment type="caution">
    <text evidence="18">The sequence shown here is derived from an EMBL/GenBank/DDBJ whole genome shotgun (WGS) entry which is preliminary data.</text>
</comment>
<dbReference type="InterPro" id="IPR050765">
    <property type="entry name" value="Riboflavin_Biosynth_HTPR"/>
</dbReference>
<keyword evidence="12" id="KW-0511">Multifunctional enzyme</keyword>
<dbReference type="GO" id="GO:0050661">
    <property type="term" value="F:NADP binding"/>
    <property type="evidence" value="ECO:0007669"/>
    <property type="project" value="InterPro"/>
</dbReference>
<dbReference type="PROSITE" id="PS00903">
    <property type="entry name" value="CYT_DCMP_DEAMINASES_1"/>
    <property type="match status" value="1"/>
</dbReference>
<comment type="catalytic activity">
    <reaction evidence="13">
        <text>5-amino-6-(5-phospho-D-ribitylamino)uracil + NADP(+) = 5-amino-6-(5-phospho-D-ribosylamino)uracil + NADPH + H(+)</text>
        <dbReference type="Rhea" id="RHEA:17845"/>
        <dbReference type="ChEBI" id="CHEBI:15378"/>
        <dbReference type="ChEBI" id="CHEBI:57783"/>
        <dbReference type="ChEBI" id="CHEBI:58349"/>
        <dbReference type="ChEBI" id="CHEBI:58421"/>
        <dbReference type="ChEBI" id="CHEBI:58453"/>
        <dbReference type="EC" id="1.1.1.193"/>
    </reaction>
</comment>
<dbReference type="InterPro" id="IPR011549">
    <property type="entry name" value="RibD_C"/>
</dbReference>
<dbReference type="EC" id="3.5.4.26" evidence="13"/>
<dbReference type="Pfam" id="PF00383">
    <property type="entry name" value="dCMP_cyt_deam_1"/>
    <property type="match status" value="1"/>
</dbReference>
<feature type="binding site" evidence="15">
    <location>
        <position position="174"/>
    </location>
    <ligand>
        <name>NADP(+)</name>
        <dbReference type="ChEBI" id="CHEBI:58349"/>
    </ligand>
</feature>
<evidence type="ECO:0000259" key="17">
    <source>
        <dbReference type="PROSITE" id="PS51747"/>
    </source>
</evidence>
<dbReference type="UniPathway" id="UPA00275">
    <property type="reaction ID" value="UER00401"/>
</dbReference>
<evidence type="ECO:0000256" key="6">
    <source>
        <dbReference type="ARBA" id="ARBA00022619"/>
    </source>
</evidence>
<dbReference type="InterPro" id="IPR016193">
    <property type="entry name" value="Cytidine_deaminase-like"/>
</dbReference>
<sequence length="370" mass="39983">MSWSQDDFQHMRRAIELARRGRFSTRPNPAVGCVIVRDGRVVGEGFHPKAGEPHAEVFALRAAGELARGATAYVTLEPCSHYGRTPPCAEALIRAGVGRVVAAMVDPNPQVAGRGLSMLREAGIEVASGLLEGDALAINPGFIKRMSEGRPFIRIKLAASVDGRTALANGHSKWITGPQARQDVQRMRLAHGAIITGADSVLADDPAMNVRPEQLPASLTLPDTWSQPLRVVVDGRARLAPPLRLTAIESPVLLASTRAYGCDWPDWVESWQGPSRCDKLDLHALVAELAERQINTVMVEAGASLAGAFLSAGLWDELILYQAPKMMGSDGRGVVNLPELAEMTQVPEFQFKDVRRVGADLRLTLVRAES</sequence>
<feature type="binding site" evidence="15">
    <location>
        <position position="204"/>
    </location>
    <ligand>
        <name>NADP(+)</name>
        <dbReference type="ChEBI" id="CHEBI:58349"/>
    </ligand>
</feature>
<feature type="binding site" evidence="15">
    <location>
        <position position="300"/>
    </location>
    <ligand>
        <name>substrate</name>
    </ligand>
</feature>
<comment type="similarity">
    <text evidence="4 13">In the N-terminal section; belongs to the cytidine and deoxycytidylate deaminase family.</text>
</comment>
<comment type="similarity">
    <text evidence="5 13">In the C-terminal section; belongs to the HTP reductase family.</text>
</comment>
<keyword evidence="8 13" id="KW-0378">Hydrolase</keyword>
<protein>
    <recommendedName>
        <fullName evidence="13">Riboflavin biosynthesis protein RibD</fullName>
    </recommendedName>
    <domain>
        <recommendedName>
            <fullName evidence="13">Diaminohydroxyphosphoribosylaminopyrimidine deaminase</fullName>
            <shortName evidence="13">DRAP deaminase</shortName>
            <ecNumber evidence="13">3.5.4.26</ecNumber>
        </recommendedName>
        <alternativeName>
            <fullName evidence="13">Riboflavin-specific deaminase</fullName>
        </alternativeName>
    </domain>
    <domain>
        <recommendedName>
            <fullName evidence="13">5-amino-6-(5-phosphoribosylamino)uracil reductase</fullName>
            <ecNumber evidence="13">1.1.1.193</ecNumber>
        </recommendedName>
        <alternativeName>
            <fullName evidence="13">HTP reductase</fullName>
        </alternativeName>
    </domain>
</protein>
<dbReference type="CDD" id="cd01284">
    <property type="entry name" value="Riboflavin_deaminase-reductase"/>
    <property type="match status" value="1"/>
</dbReference>
<evidence type="ECO:0000256" key="12">
    <source>
        <dbReference type="ARBA" id="ARBA00023268"/>
    </source>
</evidence>
<comment type="catalytic activity">
    <reaction evidence="13">
        <text>2,5-diamino-6-hydroxy-4-(5-phosphoribosylamino)-pyrimidine + H2O + H(+) = 5-amino-6-(5-phospho-D-ribosylamino)uracil + NH4(+)</text>
        <dbReference type="Rhea" id="RHEA:21868"/>
        <dbReference type="ChEBI" id="CHEBI:15377"/>
        <dbReference type="ChEBI" id="CHEBI:15378"/>
        <dbReference type="ChEBI" id="CHEBI:28938"/>
        <dbReference type="ChEBI" id="CHEBI:58453"/>
        <dbReference type="ChEBI" id="CHEBI:58614"/>
        <dbReference type="EC" id="3.5.4.26"/>
    </reaction>
</comment>
<comment type="function">
    <text evidence="1 13">Converts 2,5-diamino-6-(ribosylamino)-4(3h)-pyrimidinone 5'-phosphate into 5-amino-6-(ribosylamino)-2,4(1h,3h)-pyrimidinedione 5'-phosphate.</text>
</comment>
<evidence type="ECO:0000256" key="11">
    <source>
        <dbReference type="ARBA" id="ARBA00023002"/>
    </source>
</evidence>
<evidence type="ECO:0000256" key="5">
    <source>
        <dbReference type="ARBA" id="ARBA00007417"/>
    </source>
</evidence>
<evidence type="ECO:0000256" key="9">
    <source>
        <dbReference type="ARBA" id="ARBA00022833"/>
    </source>
</evidence>
<evidence type="ECO:0000256" key="14">
    <source>
        <dbReference type="PIRSR" id="PIRSR006769-1"/>
    </source>
</evidence>
<dbReference type="EC" id="1.1.1.193" evidence="13"/>
<dbReference type="GO" id="GO:0008703">
    <property type="term" value="F:5-amino-6-(5-phosphoribosylamino)uracil reductase activity"/>
    <property type="evidence" value="ECO:0007669"/>
    <property type="project" value="UniProtKB-EC"/>
</dbReference>
<keyword evidence="6 13" id="KW-0686">Riboflavin biosynthesis</keyword>
<evidence type="ECO:0000313" key="18">
    <source>
        <dbReference type="EMBL" id="TKB49237.1"/>
    </source>
</evidence>
<dbReference type="Proteomes" id="UP000305674">
    <property type="component" value="Unassembled WGS sequence"/>
</dbReference>
<dbReference type="InterPro" id="IPR024072">
    <property type="entry name" value="DHFR-like_dom_sf"/>
</dbReference>
<dbReference type="GO" id="GO:0008270">
    <property type="term" value="F:zinc ion binding"/>
    <property type="evidence" value="ECO:0007669"/>
    <property type="project" value="InterPro"/>
</dbReference>
<feature type="active site" description="Proton donor" evidence="14">
    <location>
        <position position="56"/>
    </location>
</feature>
<comment type="cofactor">
    <cofactor evidence="13 16">
        <name>Zn(2+)</name>
        <dbReference type="ChEBI" id="CHEBI:29105"/>
    </cofactor>
    <text evidence="13 16">Binds 1 zinc ion.</text>
</comment>
<comment type="pathway">
    <text evidence="3 13">Cofactor biosynthesis; riboflavin biosynthesis; 5-amino-6-(D-ribitylamino)uracil from GTP: step 3/4.</text>
</comment>
<feature type="binding site" evidence="15">
    <location>
        <begin position="302"/>
        <end position="308"/>
    </location>
    <ligand>
        <name>NADP(+)</name>
        <dbReference type="ChEBI" id="CHEBI:58349"/>
    </ligand>
</feature>
<dbReference type="InterPro" id="IPR002734">
    <property type="entry name" value="RibDG_C"/>
</dbReference>
<dbReference type="PROSITE" id="PS51747">
    <property type="entry name" value="CYT_DCMP_DEAMINASES_2"/>
    <property type="match status" value="1"/>
</dbReference>
<feature type="binding site" evidence="15">
    <location>
        <position position="188"/>
    </location>
    <ligand>
        <name>substrate</name>
    </ligand>
</feature>
<evidence type="ECO:0000256" key="7">
    <source>
        <dbReference type="ARBA" id="ARBA00022723"/>
    </source>
</evidence>
<dbReference type="GO" id="GO:0009231">
    <property type="term" value="P:riboflavin biosynthetic process"/>
    <property type="evidence" value="ECO:0007669"/>
    <property type="project" value="UniProtKB-UniPathway"/>
</dbReference>
<evidence type="ECO:0000256" key="3">
    <source>
        <dbReference type="ARBA" id="ARBA00004910"/>
    </source>
</evidence>
<dbReference type="InterPro" id="IPR004794">
    <property type="entry name" value="Eubact_RibD"/>
</dbReference>
<evidence type="ECO:0000256" key="15">
    <source>
        <dbReference type="PIRSR" id="PIRSR006769-2"/>
    </source>
</evidence>
<evidence type="ECO:0000313" key="19">
    <source>
        <dbReference type="Proteomes" id="UP000305674"/>
    </source>
</evidence>
<dbReference type="PIRSF" id="PIRSF006769">
    <property type="entry name" value="RibD"/>
    <property type="match status" value="1"/>
</dbReference>
<dbReference type="NCBIfam" id="TIGR00227">
    <property type="entry name" value="ribD_Cterm"/>
    <property type="match status" value="1"/>
</dbReference>
<keyword evidence="7 13" id="KW-0479">Metal-binding</keyword>
<keyword evidence="9 13" id="KW-0862">Zinc</keyword>
<dbReference type="PANTHER" id="PTHR38011">
    <property type="entry name" value="DIHYDROFOLATE REDUCTASE FAMILY PROTEIN (AFU_ORTHOLOGUE AFUA_8G06820)"/>
    <property type="match status" value="1"/>
</dbReference>
<feature type="binding site" evidence="16">
    <location>
        <position position="79"/>
    </location>
    <ligand>
        <name>Zn(2+)</name>
        <dbReference type="ChEBI" id="CHEBI:29105"/>
        <note>catalytic</note>
    </ligand>
</feature>
<comment type="pathway">
    <text evidence="2 13">Cofactor biosynthesis; riboflavin biosynthesis; 5-amino-6-(D-ribitylamino)uracil from GTP: step 2/4.</text>
</comment>
<evidence type="ECO:0000256" key="1">
    <source>
        <dbReference type="ARBA" id="ARBA00002151"/>
    </source>
</evidence>
<feature type="binding site" evidence="15">
    <location>
        <position position="158"/>
    </location>
    <ligand>
        <name>NADP(+)</name>
        <dbReference type="ChEBI" id="CHEBI:58349"/>
    </ligand>
</feature>
<evidence type="ECO:0000256" key="8">
    <source>
        <dbReference type="ARBA" id="ARBA00022801"/>
    </source>
</evidence>
<keyword evidence="11 13" id="KW-0560">Oxidoreductase</keyword>
<gene>
    <name evidence="18" type="primary">ribD</name>
    <name evidence="18" type="ORF">FCL40_07820</name>
</gene>
<organism evidence="18 19">
    <name type="scientific">Ferrimonas sediminicola</name>
    <dbReference type="NCBI Taxonomy" id="2569538"/>
    <lineage>
        <taxon>Bacteria</taxon>
        <taxon>Pseudomonadati</taxon>
        <taxon>Pseudomonadota</taxon>
        <taxon>Gammaproteobacteria</taxon>
        <taxon>Alteromonadales</taxon>
        <taxon>Ferrimonadaceae</taxon>
        <taxon>Ferrimonas</taxon>
    </lineage>
</organism>
<dbReference type="NCBIfam" id="TIGR00326">
    <property type="entry name" value="eubact_ribD"/>
    <property type="match status" value="1"/>
</dbReference>
<dbReference type="Gene3D" id="3.40.430.10">
    <property type="entry name" value="Dihydrofolate Reductase, subunit A"/>
    <property type="match status" value="1"/>
</dbReference>
<keyword evidence="19" id="KW-1185">Reference proteome</keyword>
<dbReference type="Gene3D" id="3.40.140.10">
    <property type="entry name" value="Cytidine Deaminase, domain 2"/>
    <property type="match status" value="1"/>
</dbReference>
<evidence type="ECO:0000256" key="10">
    <source>
        <dbReference type="ARBA" id="ARBA00022857"/>
    </source>
</evidence>
<keyword evidence="10 13" id="KW-0521">NADP</keyword>
<dbReference type="FunFam" id="3.40.140.10:FF:000025">
    <property type="entry name" value="Riboflavin biosynthesis protein RibD"/>
    <property type="match status" value="1"/>
</dbReference>
<dbReference type="InterPro" id="IPR002125">
    <property type="entry name" value="CMP_dCMP_dom"/>
</dbReference>
<feature type="binding site" evidence="15">
    <location>
        <position position="172"/>
    </location>
    <ligand>
        <name>substrate</name>
    </ligand>
</feature>
<dbReference type="InterPro" id="IPR016192">
    <property type="entry name" value="APOBEC/CMP_deaminase_Zn-bd"/>
</dbReference>
<dbReference type="SUPFAM" id="SSF53597">
    <property type="entry name" value="Dihydrofolate reductase-like"/>
    <property type="match status" value="1"/>
</dbReference>
<dbReference type="PANTHER" id="PTHR38011:SF7">
    <property type="entry name" value="2,5-DIAMINO-6-RIBOSYLAMINO-4(3H)-PYRIMIDINONE 5'-PHOSPHATE REDUCTASE"/>
    <property type="match status" value="1"/>
</dbReference>